<name>A0A7J3ZJE0_9CREN</name>
<dbReference type="InterPro" id="IPR007197">
    <property type="entry name" value="rSAM"/>
</dbReference>
<protein>
    <submittedName>
        <fullName evidence="2">Radical SAM protein</fullName>
    </submittedName>
</protein>
<dbReference type="InterPro" id="IPR006638">
    <property type="entry name" value="Elp3/MiaA/NifB-like_rSAM"/>
</dbReference>
<dbReference type="EMBL" id="DRZC01000030">
    <property type="protein sequence ID" value="HHQ80246.1"/>
    <property type="molecule type" value="Genomic_DNA"/>
</dbReference>
<dbReference type="PANTHER" id="PTHR42731:SF1">
    <property type="entry name" value="RADICAL SAM DOMAIN PROTEIN"/>
    <property type="match status" value="1"/>
</dbReference>
<dbReference type="Pfam" id="PF04055">
    <property type="entry name" value="Radical_SAM"/>
    <property type="match status" value="1"/>
</dbReference>
<dbReference type="GO" id="GO:0003824">
    <property type="term" value="F:catalytic activity"/>
    <property type="evidence" value="ECO:0007669"/>
    <property type="project" value="InterPro"/>
</dbReference>
<dbReference type="SMART" id="SM00729">
    <property type="entry name" value="Elp3"/>
    <property type="match status" value="1"/>
</dbReference>
<dbReference type="CDD" id="cd01335">
    <property type="entry name" value="Radical_SAM"/>
    <property type="match status" value="1"/>
</dbReference>
<proteinExistence type="predicted"/>
<dbReference type="InterPro" id="IPR058240">
    <property type="entry name" value="rSAM_sf"/>
</dbReference>
<dbReference type="SUPFAM" id="SSF102114">
    <property type="entry name" value="Radical SAM enzymes"/>
    <property type="match status" value="1"/>
</dbReference>
<dbReference type="PANTHER" id="PTHR42731">
    <property type="entry name" value="SLL1084 PROTEIN"/>
    <property type="match status" value="1"/>
</dbReference>
<comment type="caution">
    <text evidence="2">The sequence shown here is derived from an EMBL/GenBank/DDBJ whole genome shotgun (WGS) entry which is preliminary data.</text>
</comment>
<gene>
    <name evidence="2" type="ORF">ENM78_02115</name>
</gene>
<dbReference type="Gene3D" id="3.40.50.280">
    <property type="entry name" value="Cobalamin-binding domain"/>
    <property type="match status" value="1"/>
</dbReference>
<dbReference type="GO" id="GO:0051536">
    <property type="term" value="F:iron-sulfur cluster binding"/>
    <property type="evidence" value="ECO:0007669"/>
    <property type="project" value="InterPro"/>
</dbReference>
<organism evidence="2">
    <name type="scientific">Fervidicoccus fontis</name>
    <dbReference type="NCBI Taxonomy" id="683846"/>
    <lineage>
        <taxon>Archaea</taxon>
        <taxon>Thermoproteota</taxon>
        <taxon>Thermoprotei</taxon>
        <taxon>Fervidicoccales</taxon>
        <taxon>Fervidicoccaceae</taxon>
        <taxon>Fervidicoccus</taxon>
    </lineage>
</organism>
<dbReference type="InterPro" id="IPR023404">
    <property type="entry name" value="rSAM_horseshoe"/>
</dbReference>
<evidence type="ECO:0000313" key="2">
    <source>
        <dbReference type="EMBL" id="HHQ80246.1"/>
    </source>
</evidence>
<dbReference type="Pfam" id="PF19864">
    <property type="entry name" value="Radical_SAM_N2"/>
    <property type="match status" value="1"/>
</dbReference>
<evidence type="ECO:0000259" key="1">
    <source>
        <dbReference type="PROSITE" id="PS51918"/>
    </source>
</evidence>
<dbReference type="Gene3D" id="3.80.30.20">
    <property type="entry name" value="tm_1862 like domain"/>
    <property type="match status" value="1"/>
</dbReference>
<dbReference type="InterPro" id="IPR045784">
    <property type="entry name" value="Radical_SAM_N2"/>
</dbReference>
<dbReference type="AlphaFoldDB" id="A0A7J3ZJE0"/>
<feature type="domain" description="Radical SAM core" evidence="1">
    <location>
        <begin position="203"/>
        <end position="432"/>
    </location>
</feature>
<dbReference type="SFLD" id="SFLDS00029">
    <property type="entry name" value="Radical_SAM"/>
    <property type="match status" value="1"/>
</dbReference>
<accession>A0A7J3ZJE0</accession>
<dbReference type="PROSITE" id="PS51918">
    <property type="entry name" value="RADICAL_SAM"/>
    <property type="match status" value="1"/>
</dbReference>
<dbReference type="SFLD" id="SFLDG01082">
    <property type="entry name" value="B12-binding_domain_containing"/>
    <property type="match status" value="1"/>
</dbReference>
<sequence length="484" mass="54213">MRARYREVNTVYKRRYAIRIALLHPSTYQASLTSLGYQILYYMLNALPGVFAERVVNDSSPPRSIETGSPLANFDVILVSAAFELDYPVVYSLLASSGINPRRERREQEDPLIIVGGPSPTANPQPLYHIADAVFRGEGEKLVEPLVEALASSSSKKKALEALASAEGVWIPDLKEDARIVVVEDLDSSFHPIRQIQSLDVEPVWGKSLLLEPSRGCDKRCFFCLEGAISKPRRERSLSTLKRIIDEGVSVNCVNKVAIYALRPFGSPQGQKLLEYIIERGLEASIPSVLLEDLDEHLIELMKKAGQKTVTIAPETPVRALQNRIGKTYAREKLLEIARAVRKHKLSLKLYYMIGLPGESIEDVKAIVEEVKEVRNIVGDFQKIKVSITPFIPKPLTVLSRAQMDSPTSLKLKTRMLKRQLSEVVGRVDVYRISDALVQYRINKMGKSAIYLIEELARLGGTSWHLLVEQRIRKETSGGLEELG</sequence>
<reference evidence="2" key="1">
    <citation type="journal article" date="2020" name="mSystems">
        <title>Genome- and Community-Level Interaction Insights into Carbon Utilization and Element Cycling Functions of Hydrothermarchaeota in Hydrothermal Sediment.</title>
        <authorList>
            <person name="Zhou Z."/>
            <person name="Liu Y."/>
            <person name="Xu W."/>
            <person name="Pan J."/>
            <person name="Luo Z.H."/>
            <person name="Li M."/>
        </authorList>
    </citation>
    <scope>NUCLEOTIDE SEQUENCE [LARGE SCALE GENOMIC DNA]</scope>
    <source>
        <strain evidence="2">SpSt-1116</strain>
    </source>
</reference>